<dbReference type="InterPro" id="IPR004443">
    <property type="entry name" value="YjeF_N_dom"/>
</dbReference>
<keyword evidence="9 18" id="KW-0630">Potassium</keyword>
<feature type="binding site" evidence="18">
    <location>
        <begin position="175"/>
        <end position="181"/>
    </location>
    <ligand>
        <name>(6S)-NADPHX</name>
        <dbReference type="ChEBI" id="CHEBI:64076"/>
    </ligand>
</feature>
<comment type="caution">
    <text evidence="22">The sequence shown here is derived from an EMBL/GenBank/DDBJ whole genome shotgun (WGS) entry which is preliminary data.</text>
</comment>
<dbReference type="PROSITE" id="PS51383">
    <property type="entry name" value="YJEF_C_3"/>
    <property type="match status" value="1"/>
</dbReference>
<dbReference type="HAMAP" id="MF_01965">
    <property type="entry name" value="NADHX_dehydratase"/>
    <property type="match status" value="1"/>
</dbReference>
<comment type="caution">
    <text evidence="17">Lacks conserved residue(s) required for the propagation of feature annotation.</text>
</comment>
<dbReference type="EMBL" id="LXQD01000109">
    <property type="protein sequence ID" value="RCJ37946.1"/>
    <property type="molecule type" value="Genomic_DNA"/>
</dbReference>
<comment type="similarity">
    <text evidence="3 19">In the N-terminal section; belongs to the NnrE/AIBP family.</text>
</comment>
<feature type="binding site" evidence="18">
    <location>
        <begin position="110"/>
        <end position="114"/>
    </location>
    <ligand>
        <name>(6S)-NADPHX</name>
        <dbReference type="ChEBI" id="CHEBI:64076"/>
    </ligand>
</feature>
<comment type="similarity">
    <text evidence="4 19">In the C-terminal section; belongs to the NnrD/CARKD family.</text>
</comment>
<evidence type="ECO:0000313" key="23">
    <source>
        <dbReference type="Proteomes" id="UP000252107"/>
    </source>
</evidence>
<evidence type="ECO:0000256" key="14">
    <source>
        <dbReference type="ARBA" id="ARBA00025153"/>
    </source>
</evidence>
<evidence type="ECO:0000256" key="19">
    <source>
        <dbReference type="PIRNR" id="PIRNR017184"/>
    </source>
</evidence>
<proteinExistence type="inferred from homology"/>
<evidence type="ECO:0000256" key="3">
    <source>
        <dbReference type="ARBA" id="ARBA00006001"/>
    </source>
</evidence>
<evidence type="ECO:0000256" key="9">
    <source>
        <dbReference type="ARBA" id="ARBA00022958"/>
    </source>
</evidence>
<dbReference type="InterPro" id="IPR000631">
    <property type="entry name" value="CARKD"/>
</dbReference>
<feature type="domain" description="YjeF N-terminal" evidence="21">
    <location>
        <begin position="18"/>
        <end position="261"/>
    </location>
</feature>
<dbReference type="HAMAP" id="MF_01966">
    <property type="entry name" value="NADHX_epimerase"/>
    <property type="match status" value="1"/>
</dbReference>
<organism evidence="22 23">
    <name type="scientific">Nostoc minutum NIES-26</name>
    <dbReference type="NCBI Taxonomy" id="1844469"/>
    <lineage>
        <taxon>Bacteria</taxon>
        <taxon>Bacillati</taxon>
        <taxon>Cyanobacteriota</taxon>
        <taxon>Cyanophyceae</taxon>
        <taxon>Nostocales</taxon>
        <taxon>Nostocaceae</taxon>
        <taxon>Nostoc</taxon>
    </lineage>
</organism>
<comment type="similarity">
    <text evidence="17">Belongs to the NnrD/CARKD family.</text>
</comment>
<feature type="binding site" evidence="18">
    <location>
        <position position="204"/>
    </location>
    <ligand>
        <name>(6S)-NADPHX</name>
        <dbReference type="ChEBI" id="CHEBI:64076"/>
    </ligand>
</feature>
<dbReference type="NCBIfam" id="TIGR00197">
    <property type="entry name" value="yjeF_nterm"/>
    <property type="match status" value="1"/>
</dbReference>
<evidence type="ECO:0000256" key="1">
    <source>
        <dbReference type="ARBA" id="ARBA00000013"/>
    </source>
</evidence>
<dbReference type="Gene3D" id="3.40.50.10260">
    <property type="entry name" value="YjeF N-terminal domain"/>
    <property type="match status" value="1"/>
</dbReference>
<feature type="binding site" evidence="17">
    <location>
        <begin position="466"/>
        <end position="470"/>
    </location>
    <ligand>
        <name>AMP</name>
        <dbReference type="ChEBI" id="CHEBI:456215"/>
    </ligand>
</feature>
<evidence type="ECO:0000256" key="16">
    <source>
        <dbReference type="ARBA" id="ARBA00049209"/>
    </source>
</evidence>
<dbReference type="InterPro" id="IPR030677">
    <property type="entry name" value="Nnr"/>
</dbReference>
<dbReference type="Proteomes" id="UP000252107">
    <property type="component" value="Unassembled WGS sequence"/>
</dbReference>
<evidence type="ECO:0000256" key="13">
    <source>
        <dbReference type="ARBA" id="ARBA00023268"/>
    </source>
</evidence>
<dbReference type="SUPFAM" id="SSF53613">
    <property type="entry name" value="Ribokinase-like"/>
    <property type="match status" value="1"/>
</dbReference>
<name>A0A367RN05_9NOSO</name>
<dbReference type="GO" id="GO:0005524">
    <property type="term" value="F:ATP binding"/>
    <property type="evidence" value="ECO:0007669"/>
    <property type="project" value="UniProtKB-UniRule"/>
</dbReference>
<dbReference type="GO" id="GO:0110051">
    <property type="term" value="P:metabolite repair"/>
    <property type="evidence" value="ECO:0007669"/>
    <property type="project" value="TreeGrafter"/>
</dbReference>
<comment type="catalytic activity">
    <reaction evidence="16 17 19">
        <text>(6S)-NADPHX + ADP = AMP + phosphate + NADPH + H(+)</text>
        <dbReference type="Rhea" id="RHEA:32235"/>
        <dbReference type="ChEBI" id="CHEBI:15378"/>
        <dbReference type="ChEBI" id="CHEBI:43474"/>
        <dbReference type="ChEBI" id="CHEBI:57783"/>
        <dbReference type="ChEBI" id="CHEBI:64076"/>
        <dbReference type="ChEBI" id="CHEBI:456215"/>
        <dbReference type="ChEBI" id="CHEBI:456216"/>
        <dbReference type="EC" id="4.2.1.136"/>
    </reaction>
</comment>
<gene>
    <name evidence="17" type="primary">nnrD</name>
    <name evidence="18" type="synonym">nnrE</name>
    <name evidence="22" type="ORF">A6770_14275</name>
</gene>
<evidence type="ECO:0000256" key="17">
    <source>
        <dbReference type="HAMAP-Rule" id="MF_01965"/>
    </source>
</evidence>
<accession>A0A367RN05</accession>
<dbReference type="AlphaFoldDB" id="A0A367RN05"/>
<dbReference type="Pfam" id="PF03853">
    <property type="entry name" value="YjeF_N"/>
    <property type="match status" value="1"/>
</dbReference>
<comment type="subunit">
    <text evidence="17">Homotetramer.</text>
</comment>
<dbReference type="PANTHER" id="PTHR12592:SF0">
    <property type="entry name" value="ATP-DEPENDENT (S)-NAD(P)H-HYDRATE DEHYDRATASE"/>
    <property type="match status" value="1"/>
</dbReference>
<evidence type="ECO:0000256" key="8">
    <source>
        <dbReference type="ARBA" id="ARBA00022857"/>
    </source>
</evidence>
<comment type="catalytic activity">
    <reaction evidence="1 18 19">
        <text>(6R)-NADHX = (6S)-NADHX</text>
        <dbReference type="Rhea" id="RHEA:32215"/>
        <dbReference type="ChEBI" id="CHEBI:64074"/>
        <dbReference type="ChEBI" id="CHEBI:64075"/>
        <dbReference type="EC" id="5.1.99.6"/>
    </reaction>
</comment>
<keyword evidence="23" id="KW-1185">Reference proteome</keyword>
<evidence type="ECO:0000256" key="18">
    <source>
        <dbReference type="HAMAP-Rule" id="MF_01966"/>
    </source>
</evidence>
<dbReference type="GO" id="GO:0052856">
    <property type="term" value="F:NAD(P)HX epimerase activity"/>
    <property type="evidence" value="ECO:0007669"/>
    <property type="project" value="UniProtKB-UniRule"/>
</dbReference>
<dbReference type="SUPFAM" id="SSF64153">
    <property type="entry name" value="YjeF N-terminal domain-like"/>
    <property type="match status" value="1"/>
</dbReference>
<reference evidence="22" key="1">
    <citation type="submission" date="2016-04" db="EMBL/GenBank/DDBJ databases">
        <authorList>
            <person name="Tabuchi Yagui T.R."/>
        </authorList>
    </citation>
    <scope>NUCLEOTIDE SEQUENCE [LARGE SCALE GENOMIC DNA]</scope>
    <source>
        <strain evidence="22">NIES-26</strain>
    </source>
</reference>
<evidence type="ECO:0000256" key="6">
    <source>
        <dbReference type="ARBA" id="ARBA00022741"/>
    </source>
</evidence>
<evidence type="ECO:0000256" key="11">
    <source>
        <dbReference type="ARBA" id="ARBA00023235"/>
    </source>
</evidence>
<dbReference type="EC" id="5.1.99.6" evidence="19"/>
<feature type="domain" description="YjeF C-terminal" evidence="20">
    <location>
        <begin position="275"/>
        <end position="559"/>
    </location>
</feature>
<dbReference type="NCBIfam" id="TIGR00196">
    <property type="entry name" value="yjeF_cterm"/>
    <property type="match status" value="1"/>
</dbReference>
<dbReference type="PROSITE" id="PS51385">
    <property type="entry name" value="YJEF_N"/>
    <property type="match status" value="1"/>
</dbReference>
<dbReference type="InterPro" id="IPR036652">
    <property type="entry name" value="YjeF_N_dom_sf"/>
</dbReference>
<evidence type="ECO:0000259" key="21">
    <source>
        <dbReference type="PROSITE" id="PS51385"/>
    </source>
</evidence>
<dbReference type="PANTHER" id="PTHR12592">
    <property type="entry name" value="ATP-DEPENDENT (S)-NAD(P)H-HYDRATE DEHYDRATASE FAMILY MEMBER"/>
    <property type="match status" value="1"/>
</dbReference>
<feature type="binding site" evidence="18">
    <location>
        <position position="207"/>
    </location>
    <ligand>
        <name>K(+)</name>
        <dbReference type="ChEBI" id="CHEBI:29103"/>
    </ligand>
</feature>
<dbReference type="PROSITE" id="PS01050">
    <property type="entry name" value="YJEF_C_2"/>
    <property type="match status" value="1"/>
</dbReference>
<dbReference type="Gene3D" id="3.40.1190.20">
    <property type="match status" value="1"/>
</dbReference>
<dbReference type="GO" id="GO:0052855">
    <property type="term" value="F:ADP-dependent NAD(P)H-hydrate dehydratase activity"/>
    <property type="evidence" value="ECO:0007669"/>
    <property type="project" value="UniProtKB-UniRule"/>
</dbReference>
<comment type="similarity">
    <text evidence="18">Belongs to the NnrE/AIBP family.</text>
</comment>
<evidence type="ECO:0000256" key="12">
    <source>
        <dbReference type="ARBA" id="ARBA00023239"/>
    </source>
</evidence>
<sequence length="561" mass="60135">MRNRQEQISQVVVTAVQMRHIEERIFAAGMHVAALMEKVAGLIARRIQDIYPNFGQEGEKDAGTQRCGDAESKNVSVSLRLPLFASSVSSPHFPSLSSSIRVGILVGPGHNGGDALVVARELYFRGYEIWIYSAFSKLKELTAQHLQYAQSLGIPCYQEISQLQDCDFLVDGLFGYGLERTLTDPIAAAIDRLNEWNKPIISIDLPSGLHTYTGEVLGTAIRATHTLCLGLWKLGLLQDQALDYVGKAELIDFDIPLADVQAVLGDTPKIKRITPATAFSTLPLPRPPVTHKYKEGHLLLICGSRRYAGGAILTALGARASGVGMLSIAVPESLKPILVSHLPEALIVGCPETETGAIAQLQLPEKTDLSSFHAIACGPGLTKDATAIVQEVIASDAPLILDADGLNILAQLGTIPTLQKRKATTVLTPHTGEFQRLFPDIPDPKHDRVLAVREAAAQSGAVVLLKGARTAIANPQGLVWINPESTPALARGGSGDVLTGLLSGLLAQAVTKQIAVEDIVATAAWWHSQAGILAAQERTELGVDAFTLTQYLMKILSNPKV</sequence>
<evidence type="ECO:0000256" key="4">
    <source>
        <dbReference type="ARBA" id="ARBA00009524"/>
    </source>
</evidence>
<keyword evidence="10 17" id="KW-0520">NAD</keyword>
<comment type="catalytic activity">
    <reaction evidence="2 18 19">
        <text>(6R)-NADPHX = (6S)-NADPHX</text>
        <dbReference type="Rhea" id="RHEA:32227"/>
        <dbReference type="ChEBI" id="CHEBI:64076"/>
        <dbReference type="ChEBI" id="CHEBI:64077"/>
        <dbReference type="EC" id="5.1.99.6"/>
    </reaction>
</comment>
<feature type="binding site" evidence="17">
    <location>
        <position position="496"/>
    </location>
    <ligand>
        <name>(6S)-NADPHX</name>
        <dbReference type="ChEBI" id="CHEBI:64076"/>
    </ligand>
</feature>
<dbReference type="EC" id="4.2.1.136" evidence="19"/>
<keyword evidence="12 17" id="KW-0456">Lyase</keyword>
<comment type="function">
    <text evidence="18">Catalyzes the epimerization of the S- and R-forms of NAD(P)HX, a damaged form of NAD(P)H that is a result of enzymatic or heat-dependent hydration. This is a prerequisite for the S-specific NAD(P)H-hydrate dehydratase to allow the repair of both epimers of NAD(P)HX.</text>
</comment>
<comment type="cofactor">
    <cofactor evidence="18 19">
        <name>K(+)</name>
        <dbReference type="ChEBI" id="CHEBI:29103"/>
    </cofactor>
    <text evidence="18 19">Binds 1 potassium ion per subunit.</text>
</comment>
<keyword evidence="6 17" id="KW-0547">Nucleotide-binding</keyword>
<keyword evidence="11 18" id="KW-0413">Isomerase</keyword>
<feature type="binding site" evidence="18">
    <location>
        <position position="171"/>
    </location>
    <ligand>
        <name>K(+)</name>
        <dbReference type="ChEBI" id="CHEBI:29103"/>
    </ligand>
</feature>
<keyword evidence="8 17" id="KW-0521">NADP</keyword>
<feature type="binding site" evidence="17">
    <location>
        <position position="495"/>
    </location>
    <ligand>
        <name>AMP</name>
        <dbReference type="ChEBI" id="CHEBI:456215"/>
    </ligand>
</feature>
<comment type="function">
    <text evidence="14 19">Bifunctional enzyme that catalyzes the epimerization of the S- and R-forms of NAD(P)HX and the dehydration of the S-form of NAD(P)HX at the expense of ADP, which is converted to AMP. This allows the repair of both epimers of NAD(P)HX, a damaged form of NAD(P)H that is a result of enzymatic or heat-dependent hydration.</text>
</comment>
<comment type="function">
    <text evidence="17">Catalyzes the dehydration of the S-form of NAD(P)HX at the expense of ADP, which is converted to AMP. Together with NAD(P)HX epimerase, which catalyzes the epimerization of the S- and R-forms, the enzyme allows the repair of both epimers of NAD(P)HX, a damaged form of NAD(P)H that is a result of enzymatic or heat-dependent hydration.</text>
</comment>
<dbReference type="GO" id="GO:0046872">
    <property type="term" value="F:metal ion binding"/>
    <property type="evidence" value="ECO:0007669"/>
    <property type="project" value="UniProtKB-UniRule"/>
</dbReference>
<feature type="binding site" evidence="17">
    <location>
        <position position="380"/>
    </location>
    <ligand>
        <name>(6S)-NADPHX</name>
        <dbReference type="ChEBI" id="CHEBI:64076"/>
    </ligand>
</feature>
<evidence type="ECO:0000313" key="22">
    <source>
        <dbReference type="EMBL" id="RCJ37946.1"/>
    </source>
</evidence>
<comment type="cofactor">
    <cofactor evidence="17">
        <name>Mg(2+)</name>
        <dbReference type="ChEBI" id="CHEBI:18420"/>
    </cofactor>
</comment>
<evidence type="ECO:0000256" key="5">
    <source>
        <dbReference type="ARBA" id="ARBA00022723"/>
    </source>
</evidence>
<keyword evidence="7 17" id="KW-0067">ATP-binding</keyword>
<comment type="catalytic activity">
    <reaction evidence="15 17 19">
        <text>(6S)-NADHX + ADP = AMP + phosphate + NADH + H(+)</text>
        <dbReference type="Rhea" id="RHEA:32223"/>
        <dbReference type="ChEBI" id="CHEBI:15378"/>
        <dbReference type="ChEBI" id="CHEBI:43474"/>
        <dbReference type="ChEBI" id="CHEBI:57945"/>
        <dbReference type="ChEBI" id="CHEBI:64074"/>
        <dbReference type="ChEBI" id="CHEBI:456215"/>
        <dbReference type="ChEBI" id="CHEBI:456216"/>
        <dbReference type="EC" id="4.2.1.136"/>
    </reaction>
</comment>
<feature type="binding site" evidence="17">
    <location>
        <position position="430"/>
    </location>
    <ligand>
        <name>(6S)-NADPHX</name>
        <dbReference type="ChEBI" id="CHEBI:64076"/>
    </ligand>
</feature>
<dbReference type="GO" id="GO:0046496">
    <property type="term" value="P:nicotinamide nucleotide metabolic process"/>
    <property type="evidence" value="ECO:0007669"/>
    <property type="project" value="UniProtKB-UniRule"/>
</dbReference>
<dbReference type="PIRSF" id="PIRSF017184">
    <property type="entry name" value="Nnr"/>
    <property type="match status" value="1"/>
</dbReference>
<dbReference type="CDD" id="cd01171">
    <property type="entry name" value="YXKO-related"/>
    <property type="match status" value="1"/>
</dbReference>
<feature type="binding site" evidence="18">
    <location>
        <position position="111"/>
    </location>
    <ligand>
        <name>K(+)</name>
        <dbReference type="ChEBI" id="CHEBI:29103"/>
    </ligand>
</feature>
<evidence type="ECO:0000259" key="20">
    <source>
        <dbReference type="PROSITE" id="PS51383"/>
    </source>
</evidence>
<evidence type="ECO:0000256" key="10">
    <source>
        <dbReference type="ARBA" id="ARBA00023027"/>
    </source>
</evidence>
<dbReference type="InterPro" id="IPR029056">
    <property type="entry name" value="Ribokinase-like"/>
</dbReference>
<evidence type="ECO:0000256" key="7">
    <source>
        <dbReference type="ARBA" id="ARBA00022840"/>
    </source>
</evidence>
<evidence type="ECO:0000256" key="15">
    <source>
        <dbReference type="ARBA" id="ARBA00048238"/>
    </source>
</evidence>
<evidence type="ECO:0000256" key="2">
    <source>
        <dbReference type="ARBA" id="ARBA00000909"/>
    </source>
</evidence>
<dbReference type="Pfam" id="PF01256">
    <property type="entry name" value="Carb_kinase"/>
    <property type="match status" value="1"/>
</dbReference>
<dbReference type="InterPro" id="IPR017953">
    <property type="entry name" value="Carbohydrate_kinase_pred_CS"/>
</dbReference>
<keyword evidence="13" id="KW-0511">Multifunctional enzyme</keyword>
<keyword evidence="5 18" id="KW-0479">Metal-binding</keyword>
<protein>
    <recommendedName>
        <fullName evidence="19">Bifunctional NAD(P)H-hydrate repair enzyme</fullName>
    </recommendedName>
    <alternativeName>
        <fullName evidence="19">Nicotinamide nucleotide repair protein</fullName>
    </alternativeName>
    <domain>
        <recommendedName>
            <fullName evidence="19">ADP-dependent (S)-NAD(P)H-hydrate dehydratase</fullName>
            <ecNumber evidence="19">4.2.1.136</ecNumber>
        </recommendedName>
        <alternativeName>
            <fullName evidence="19">ADP-dependent NAD(P)HX dehydratase</fullName>
        </alternativeName>
    </domain>
    <domain>
        <recommendedName>
            <fullName evidence="19">NAD(P)H-hydrate epimerase</fullName>
            <ecNumber evidence="19">5.1.99.6</ecNumber>
        </recommendedName>
    </domain>
</protein>